<sequence>MLLVLISAAVLATILSGFVDAAPLSFRPFNATGCFEAANLLLFHRDENATAAAEPRPTQAINGAAGTDMTPQAIGAIVGGALGILLLTTLLCWCGRKGRW</sequence>
<organism evidence="3 4">
    <name type="scientific">Apiospora marii</name>
    <dbReference type="NCBI Taxonomy" id="335849"/>
    <lineage>
        <taxon>Eukaryota</taxon>
        <taxon>Fungi</taxon>
        <taxon>Dikarya</taxon>
        <taxon>Ascomycota</taxon>
        <taxon>Pezizomycotina</taxon>
        <taxon>Sordariomycetes</taxon>
        <taxon>Xylariomycetidae</taxon>
        <taxon>Amphisphaeriales</taxon>
        <taxon>Apiosporaceae</taxon>
        <taxon>Apiospora</taxon>
    </lineage>
</organism>
<feature type="transmembrane region" description="Helical" evidence="1">
    <location>
        <begin position="73"/>
        <end position="94"/>
    </location>
</feature>
<evidence type="ECO:0000313" key="3">
    <source>
        <dbReference type="EMBL" id="KAK7994519.1"/>
    </source>
</evidence>
<accession>A0ABR1R0K0</accession>
<proteinExistence type="predicted"/>
<protein>
    <submittedName>
        <fullName evidence="3">Uncharacterized protein</fullName>
    </submittedName>
</protein>
<keyword evidence="1" id="KW-1133">Transmembrane helix</keyword>
<evidence type="ECO:0000256" key="1">
    <source>
        <dbReference type="SAM" id="Phobius"/>
    </source>
</evidence>
<feature type="signal peptide" evidence="2">
    <location>
        <begin position="1"/>
        <end position="21"/>
    </location>
</feature>
<feature type="chain" id="PRO_5047403605" evidence="2">
    <location>
        <begin position="22"/>
        <end position="100"/>
    </location>
</feature>
<keyword evidence="2" id="KW-0732">Signal</keyword>
<reference evidence="3 4" key="1">
    <citation type="submission" date="2023-01" db="EMBL/GenBank/DDBJ databases">
        <title>Analysis of 21 Apiospora genomes using comparative genomics revels a genus with tremendous synthesis potential of carbohydrate active enzymes and secondary metabolites.</title>
        <authorList>
            <person name="Sorensen T."/>
        </authorList>
    </citation>
    <scope>NUCLEOTIDE SEQUENCE [LARGE SCALE GENOMIC DNA]</scope>
    <source>
        <strain evidence="3 4">CBS 20057</strain>
    </source>
</reference>
<dbReference type="Proteomes" id="UP001396898">
    <property type="component" value="Unassembled WGS sequence"/>
</dbReference>
<keyword evidence="1" id="KW-0472">Membrane</keyword>
<evidence type="ECO:0000256" key="2">
    <source>
        <dbReference type="SAM" id="SignalP"/>
    </source>
</evidence>
<keyword evidence="4" id="KW-1185">Reference proteome</keyword>
<dbReference type="EMBL" id="JAQQWI010000024">
    <property type="protein sequence ID" value="KAK7994519.1"/>
    <property type="molecule type" value="Genomic_DNA"/>
</dbReference>
<gene>
    <name evidence="3" type="ORF">PG991_016107</name>
</gene>
<evidence type="ECO:0000313" key="4">
    <source>
        <dbReference type="Proteomes" id="UP001396898"/>
    </source>
</evidence>
<comment type="caution">
    <text evidence="3">The sequence shown here is derived from an EMBL/GenBank/DDBJ whole genome shotgun (WGS) entry which is preliminary data.</text>
</comment>
<name>A0ABR1R0K0_9PEZI</name>
<keyword evidence="1" id="KW-0812">Transmembrane</keyword>